<reference evidence="2" key="1">
    <citation type="journal article" date="2020" name="Cell">
        <title>Large-Scale Comparative Analyses of Tick Genomes Elucidate Their Genetic Diversity and Vector Capacities.</title>
        <authorList>
            <consortium name="Tick Genome and Microbiome Consortium (TIGMIC)"/>
            <person name="Jia N."/>
            <person name="Wang J."/>
            <person name="Shi W."/>
            <person name="Du L."/>
            <person name="Sun Y."/>
            <person name="Zhan W."/>
            <person name="Jiang J.F."/>
            <person name="Wang Q."/>
            <person name="Zhang B."/>
            <person name="Ji P."/>
            <person name="Bell-Sakyi L."/>
            <person name="Cui X.M."/>
            <person name="Yuan T.T."/>
            <person name="Jiang B.G."/>
            <person name="Yang W.F."/>
            <person name="Lam T.T."/>
            <person name="Chang Q.C."/>
            <person name="Ding S.J."/>
            <person name="Wang X.J."/>
            <person name="Zhu J.G."/>
            <person name="Ruan X.D."/>
            <person name="Zhao L."/>
            <person name="Wei J.T."/>
            <person name="Ye R.Z."/>
            <person name="Que T.C."/>
            <person name="Du C.H."/>
            <person name="Zhou Y.H."/>
            <person name="Cheng J.X."/>
            <person name="Dai P.F."/>
            <person name="Guo W.B."/>
            <person name="Han X.H."/>
            <person name="Huang E.J."/>
            <person name="Li L.F."/>
            <person name="Wei W."/>
            <person name="Gao Y.C."/>
            <person name="Liu J.Z."/>
            <person name="Shao H.Z."/>
            <person name="Wang X."/>
            <person name="Wang C.C."/>
            <person name="Yang T.C."/>
            <person name="Huo Q.B."/>
            <person name="Li W."/>
            <person name="Chen H.Y."/>
            <person name="Chen S.E."/>
            <person name="Zhou L.G."/>
            <person name="Ni X.B."/>
            <person name="Tian J.H."/>
            <person name="Sheng Y."/>
            <person name="Liu T."/>
            <person name="Pan Y.S."/>
            <person name="Xia L.Y."/>
            <person name="Li J."/>
            <person name="Zhao F."/>
            <person name="Cao W.C."/>
        </authorList>
    </citation>
    <scope>NUCLEOTIDE SEQUENCE</scope>
    <source>
        <strain evidence="2">Rmic-2018</strain>
    </source>
</reference>
<reference evidence="2" key="2">
    <citation type="submission" date="2021-09" db="EMBL/GenBank/DDBJ databases">
        <authorList>
            <person name="Jia N."/>
            <person name="Wang J."/>
            <person name="Shi W."/>
            <person name="Du L."/>
            <person name="Sun Y."/>
            <person name="Zhan W."/>
            <person name="Jiang J."/>
            <person name="Wang Q."/>
            <person name="Zhang B."/>
            <person name="Ji P."/>
            <person name="Sakyi L.B."/>
            <person name="Cui X."/>
            <person name="Yuan T."/>
            <person name="Jiang B."/>
            <person name="Yang W."/>
            <person name="Lam T.T.-Y."/>
            <person name="Chang Q."/>
            <person name="Ding S."/>
            <person name="Wang X."/>
            <person name="Zhu J."/>
            <person name="Ruan X."/>
            <person name="Zhao L."/>
            <person name="Wei J."/>
            <person name="Que T."/>
            <person name="Du C."/>
            <person name="Cheng J."/>
            <person name="Dai P."/>
            <person name="Han X."/>
            <person name="Huang E."/>
            <person name="Gao Y."/>
            <person name="Liu J."/>
            <person name="Shao H."/>
            <person name="Ye R."/>
            <person name="Li L."/>
            <person name="Wei W."/>
            <person name="Wang X."/>
            <person name="Wang C."/>
            <person name="Huo Q."/>
            <person name="Li W."/>
            <person name="Guo W."/>
            <person name="Chen H."/>
            <person name="Chen S."/>
            <person name="Zhou L."/>
            <person name="Zhou L."/>
            <person name="Ni X."/>
            <person name="Tian J."/>
            <person name="Zhou Y."/>
            <person name="Sheng Y."/>
            <person name="Liu T."/>
            <person name="Pan Y."/>
            <person name="Xia L."/>
            <person name="Li J."/>
            <person name="Zhao F."/>
            <person name="Cao W."/>
        </authorList>
    </citation>
    <scope>NUCLEOTIDE SEQUENCE</scope>
    <source>
        <strain evidence="2">Rmic-2018</strain>
        <tissue evidence="2">Larvae</tissue>
    </source>
</reference>
<accession>A0A9J6DJZ2</accession>
<proteinExistence type="predicted"/>
<organism evidence="2 3">
    <name type="scientific">Rhipicephalus microplus</name>
    <name type="common">Cattle tick</name>
    <name type="synonym">Boophilus microplus</name>
    <dbReference type="NCBI Taxonomy" id="6941"/>
    <lineage>
        <taxon>Eukaryota</taxon>
        <taxon>Metazoa</taxon>
        <taxon>Ecdysozoa</taxon>
        <taxon>Arthropoda</taxon>
        <taxon>Chelicerata</taxon>
        <taxon>Arachnida</taxon>
        <taxon>Acari</taxon>
        <taxon>Parasitiformes</taxon>
        <taxon>Ixodida</taxon>
        <taxon>Ixodoidea</taxon>
        <taxon>Ixodidae</taxon>
        <taxon>Rhipicephalinae</taxon>
        <taxon>Rhipicephalus</taxon>
        <taxon>Boophilus</taxon>
    </lineage>
</organism>
<feature type="region of interest" description="Disordered" evidence="1">
    <location>
        <begin position="27"/>
        <end position="108"/>
    </location>
</feature>
<feature type="compositionally biased region" description="Basic residues" evidence="1">
    <location>
        <begin position="72"/>
        <end position="91"/>
    </location>
</feature>
<protein>
    <submittedName>
        <fullName evidence="2">Uncharacterized protein</fullName>
    </submittedName>
</protein>
<sequence>MSGRLAVACTPGRSLSVEEAVELLLRLPDDPRESNIESELADSENEVVPALAPVEESDSDDNALDQPSTSTGKRRRSLYVRKKPKKKKRRLRSPEPVQSDNSDSRDVASEGTALWSTALPVLNIRSVSSLEPQYSSKLSSSCTPSESFSLYFDDDVLEMIVLETNRYAAGRRLEEGGTI</sequence>
<gene>
    <name evidence="2" type="ORF">HPB51_022301</name>
</gene>
<dbReference type="EMBL" id="JABSTU010000009">
    <property type="protein sequence ID" value="KAH8022168.1"/>
    <property type="molecule type" value="Genomic_DNA"/>
</dbReference>
<dbReference type="Proteomes" id="UP000821866">
    <property type="component" value="Chromosome 7"/>
</dbReference>
<evidence type="ECO:0000313" key="2">
    <source>
        <dbReference type="EMBL" id="KAH8022168.1"/>
    </source>
</evidence>
<comment type="caution">
    <text evidence="2">The sequence shown here is derived from an EMBL/GenBank/DDBJ whole genome shotgun (WGS) entry which is preliminary data.</text>
</comment>
<keyword evidence="3" id="KW-1185">Reference proteome</keyword>
<dbReference type="AlphaFoldDB" id="A0A9J6DJZ2"/>
<evidence type="ECO:0000313" key="3">
    <source>
        <dbReference type="Proteomes" id="UP000821866"/>
    </source>
</evidence>
<evidence type="ECO:0000256" key="1">
    <source>
        <dbReference type="SAM" id="MobiDB-lite"/>
    </source>
</evidence>
<name>A0A9J6DJZ2_RHIMP</name>
<dbReference type="VEuPathDB" id="VectorBase:LOC119184267"/>